<gene>
    <name evidence="1" type="ORF">S01H4_24180</name>
</gene>
<evidence type="ECO:0000313" key="1">
    <source>
        <dbReference type="EMBL" id="GAG83636.1"/>
    </source>
</evidence>
<protein>
    <submittedName>
        <fullName evidence="1">Uncharacterized protein</fullName>
    </submittedName>
</protein>
<organism evidence="1">
    <name type="scientific">marine sediment metagenome</name>
    <dbReference type="NCBI Taxonomy" id="412755"/>
    <lineage>
        <taxon>unclassified sequences</taxon>
        <taxon>metagenomes</taxon>
        <taxon>ecological metagenomes</taxon>
    </lineage>
</organism>
<sequence length="63" mass="6892">MTSQVAEVNIPAAIAGIECDGAATRMDGLPLYLRKVIEPPDGVIPDRDILRMMIKSLEKVIKK</sequence>
<accession>X1CHC2</accession>
<name>X1CHC2_9ZZZZ</name>
<reference evidence="1" key="1">
    <citation type="journal article" date="2014" name="Front. Microbiol.">
        <title>High frequency of phylogenetically diverse reductive dehalogenase-homologous genes in deep subseafloor sedimentary metagenomes.</title>
        <authorList>
            <person name="Kawai M."/>
            <person name="Futagami T."/>
            <person name="Toyoda A."/>
            <person name="Takaki Y."/>
            <person name="Nishi S."/>
            <person name="Hori S."/>
            <person name="Arai W."/>
            <person name="Tsubouchi T."/>
            <person name="Morono Y."/>
            <person name="Uchiyama I."/>
            <person name="Ito T."/>
            <person name="Fujiyama A."/>
            <person name="Inagaki F."/>
            <person name="Takami H."/>
        </authorList>
    </citation>
    <scope>NUCLEOTIDE SEQUENCE</scope>
    <source>
        <strain evidence="1">Expedition CK06-06</strain>
    </source>
</reference>
<dbReference type="SUPFAM" id="SSF53706">
    <property type="entry name" value="Formate dehydrogenase/DMSO reductase, domains 1-3"/>
    <property type="match status" value="1"/>
</dbReference>
<dbReference type="EMBL" id="BART01011327">
    <property type="protein sequence ID" value="GAG83636.1"/>
    <property type="molecule type" value="Genomic_DNA"/>
</dbReference>
<proteinExistence type="predicted"/>
<dbReference type="AlphaFoldDB" id="X1CHC2"/>
<comment type="caution">
    <text evidence="1">The sequence shown here is derived from an EMBL/GenBank/DDBJ whole genome shotgun (WGS) entry which is preliminary data.</text>
</comment>